<accession>A0A1I0W1Y0</accession>
<dbReference type="InterPro" id="IPR010982">
    <property type="entry name" value="Lambda_DNA-bd_dom_sf"/>
</dbReference>
<dbReference type="SUPFAM" id="SSF47413">
    <property type="entry name" value="lambda repressor-like DNA-binding domains"/>
    <property type="match status" value="1"/>
</dbReference>
<proteinExistence type="predicted"/>
<dbReference type="EMBL" id="FOJX01000002">
    <property type="protein sequence ID" value="SFA82534.1"/>
    <property type="molecule type" value="Genomic_DNA"/>
</dbReference>
<gene>
    <name evidence="1" type="ORF">SAMN05216587_10250</name>
</gene>
<sequence length="186" mass="21046">MLELGLNEELERYILLNYRPDGAKEKAFAEEPKEKKDSAGGVLGIGAPFAACIALPEFLTGIESLAAKLEMSFSEKLMWWIKERKRKPVEIYSAAGVTKAHFAKIRNNVQYHPTKETVLAFAIALHLSMDEAADLLKRAGYALSESRLGDMIVKFFLEMKRYNIDEINEALYTHGCKTLTNWRSTK</sequence>
<organism evidence="1 2">
    <name type="scientific">Selenomonas ruminantium</name>
    <dbReference type="NCBI Taxonomy" id="971"/>
    <lineage>
        <taxon>Bacteria</taxon>
        <taxon>Bacillati</taxon>
        <taxon>Bacillota</taxon>
        <taxon>Negativicutes</taxon>
        <taxon>Selenomonadales</taxon>
        <taxon>Selenomonadaceae</taxon>
        <taxon>Selenomonas</taxon>
    </lineage>
</organism>
<name>A0A1I0W1Y0_SELRU</name>
<dbReference type="GO" id="GO:0003677">
    <property type="term" value="F:DNA binding"/>
    <property type="evidence" value="ECO:0007669"/>
    <property type="project" value="InterPro"/>
</dbReference>
<evidence type="ECO:0008006" key="3">
    <source>
        <dbReference type="Google" id="ProtNLM"/>
    </source>
</evidence>
<protein>
    <recommendedName>
        <fullName evidence="3">XRE family transcriptional regulator</fullName>
    </recommendedName>
</protein>
<evidence type="ECO:0000313" key="2">
    <source>
        <dbReference type="Proteomes" id="UP000183843"/>
    </source>
</evidence>
<reference evidence="1 2" key="1">
    <citation type="submission" date="2016-10" db="EMBL/GenBank/DDBJ databases">
        <authorList>
            <person name="de Groot N.N."/>
        </authorList>
    </citation>
    <scope>NUCLEOTIDE SEQUENCE [LARGE SCALE GENOMIC DNA]</scope>
    <source>
        <strain evidence="1 2">L14</strain>
    </source>
</reference>
<dbReference type="AlphaFoldDB" id="A0A1I0W1Y0"/>
<dbReference type="Proteomes" id="UP000183843">
    <property type="component" value="Unassembled WGS sequence"/>
</dbReference>
<evidence type="ECO:0000313" key="1">
    <source>
        <dbReference type="EMBL" id="SFA82534.1"/>
    </source>
</evidence>